<dbReference type="Proteomes" id="UP001151081">
    <property type="component" value="Unassembled WGS sequence"/>
</dbReference>
<feature type="compositionally biased region" description="Gly residues" evidence="1">
    <location>
        <begin position="32"/>
        <end position="63"/>
    </location>
</feature>
<feature type="chain" id="PRO_5040759732" evidence="2">
    <location>
        <begin position="24"/>
        <end position="640"/>
    </location>
</feature>
<name>A0A9X4AX56_9BACT</name>
<protein>
    <submittedName>
        <fullName evidence="3">Uncharacterized protein</fullName>
    </submittedName>
</protein>
<evidence type="ECO:0000256" key="2">
    <source>
        <dbReference type="SAM" id="SignalP"/>
    </source>
</evidence>
<reference evidence="3 4" key="1">
    <citation type="submission" date="2021-04" db="EMBL/GenBank/DDBJ databases">
        <title>Genome analysis of Polyangium sp.</title>
        <authorList>
            <person name="Li Y."/>
            <person name="Wang J."/>
        </authorList>
    </citation>
    <scope>NUCLEOTIDE SEQUENCE [LARGE SCALE GENOMIC DNA]</scope>
    <source>
        <strain evidence="3 4">SDU14</strain>
    </source>
</reference>
<evidence type="ECO:0000313" key="4">
    <source>
        <dbReference type="Proteomes" id="UP001151081"/>
    </source>
</evidence>
<comment type="caution">
    <text evidence="3">The sequence shown here is derived from an EMBL/GenBank/DDBJ whole genome shotgun (WGS) entry which is preliminary data.</text>
</comment>
<proteinExistence type="predicted"/>
<organism evidence="3 4">
    <name type="scientific">Polyangium jinanense</name>
    <dbReference type="NCBI Taxonomy" id="2829994"/>
    <lineage>
        <taxon>Bacteria</taxon>
        <taxon>Pseudomonadati</taxon>
        <taxon>Myxococcota</taxon>
        <taxon>Polyangia</taxon>
        <taxon>Polyangiales</taxon>
        <taxon>Polyangiaceae</taxon>
        <taxon>Polyangium</taxon>
    </lineage>
</organism>
<dbReference type="RefSeq" id="WP_272459712.1">
    <property type="nucleotide sequence ID" value="NZ_JAGTJJ010000063.1"/>
</dbReference>
<keyword evidence="2" id="KW-0732">Signal</keyword>
<dbReference type="AlphaFoldDB" id="A0A9X4AX56"/>
<keyword evidence="4" id="KW-1185">Reference proteome</keyword>
<sequence>MNKLVGSVWVVRFLLCFAVLCTACSDPPSSGTPGGSGSGGSGGGSGGGGGGGGDAGAGGGEAGAGGGTEPICTKLEDLGNANIDVPAITLNGAITVNGSVPAAGNQTSAVRLRDLKTGDSLLLGRPGDASYTAKSIVPGTYDLYYHWDITDSQELPRNEGVRLKSGVELTSSQTFNVDISTITLNGAITVNGSVPVAGNKTSAVRLRNLGTGDSMLLGRPGDASYAAKSIVPGTYDVYYYWDITDSQGLPRNESVRLKSGVELTSSQTFNVDIKTITLSGAITVNGSVPAAGNKTSAVRLRNLSTGDSVLLGRPGDASYTAKQIVAGTYDVYYHWDITDSQGLPRNEGVRLKSGVSLTSSQTFNVDIPTITLSGAITVNGSVPAAGNKTSAVRLRNVATGDSVLLGRPGDASYTAKQIVAGTYDVYYHWDLTDSQELPRNEGVRLKSGVALTSSQTFNVDISTISLSGAITINGSVPAAGNKSSAVRLRNVATGDSLLLGRPGDASYVAKLIVAGTYDVYYHWDTTDSQELPRNEGVRLKSGVALTSSQTFNVDVPAVTLSGAITINGSVPAAGDKSSAVRFRNLETGDSLLLGRPGDATYVAKQIVPGTYDVYYHWATTDSQELPRNESARLGCVVIAP</sequence>
<feature type="signal peptide" evidence="2">
    <location>
        <begin position="1"/>
        <end position="23"/>
    </location>
</feature>
<feature type="region of interest" description="Disordered" evidence="1">
    <location>
        <begin position="28"/>
        <end position="63"/>
    </location>
</feature>
<evidence type="ECO:0000256" key="1">
    <source>
        <dbReference type="SAM" id="MobiDB-lite"/>
    </source>
</evidence>
<accession>A0A9X4AX56</accession>
<evidence type="ECO:0000313" key="3">
    <source>
        <dbReference type="EMBL" id="MDC3988009.1"/>
    </source>
</evidence>
<dbReference type="EMBL" id="JAGTJJ010000063">
    <property type="protein sequence ID" value="MDC3988009.1"/>
    <property type="molecule type" value="Genomic_DNA"/>
</dbReference>
<gene>
    <name evidence="3" type="ORF">KEG57_46515</name>
</gene>